<dbReference type="EMBL" id="HBEY01043177">
    <property type="protein sequence ID" value="CAD8617271.1"/>
    <property type="molecule type" value="Transcribed_RNA"/>
</dbReference>
<dbReference type="AlphaFoldDB" id="A0A7S0LNZ6"/>
<feature type="region of interest" description="Disordered" evidence="1">
    <location>
        <begin position="44"/>
        <end position="72"/>
    </location>
</feature>
<feature type="compositionally biased region" description="Basic and acidic residues" evidence="1">
    <location>
        <begin position="57"/>
        <end position="72"/>
    </location>
</feature>
<evidence type="ECO:0000313" key="3">
    <source>
        <dbReference type="EMBL" id="CAD8617271.1"/>
    </source>
</evidence>
<proteinExistence type="predicted"/>
<feature type="signal peptide" evidence="2">
    <location>
        <begin position="1"/>
        <end position="20"/>
    </location>
</feature>
<organism evidence="3">
    <name type="scientific">Coccolithus braarudii</name>
    <dbReference type="NCBI Taxonomy" id="221442"/>
    <lineage>
        <taxon>Eukaryota</taxon>
        <taxon>Haptista</taxon>
        <taxon>Haptophyta</taxon>
        <taxon>Prymnesiophyceae</taxon>
        <taxon>Coccolithales</taxon>
        <taxon>Coccolithaceae</taxon>
        <taxon>Coccolithus</taxon>
    </lineage>
</organism>
<feature type="chain" id="PRO_5031386303" description="Rieske domain-containing protein" evidence="2">
    <location>
        <begin position="21"/>
        <end position="231"/>
    </location>
</feature>
<reference evidence="3" key="1">
    <citation type="submission" date="2021-01" db="EMBL/GenBank/DDBJ databases">
        <authorList>
            <person name="Corre E."/>
            <person name="Pelletier E."/>
            <person name="Niang G."/>
            <person name="Scheremetjew M."/>
            <person name="Finn R."/>
            <person name="Kale V."/>
            <person name="Holt S."/>
            <person name="Cochrane G."/>
            <person name="Meng A."/>
            <person name="Brown T."/>
            <person name="Cohen L."/>
        </authorList>
    </citation>
    <scope>NUCLEOTIDE SEQUENCE</scope>
    <source>
        <strain evidence="3">PLY182g</strain>
    </source>
</reference>
<evidence type="ECO:0000256" key="1">
    <source>
        <dbReference type="SAM" id="MobiDB-lite"/>
    </source>
</evidence>
<gene>
    <name evidence="3" type="ORF">CPEL01642_LOCUS20652</name>
</gene>
<protein>
    <recommendedName>
        <fullName evidence="4">Rieske domain-containing protein</fullName>
    </recommendedName>
</protein>
<keyword evidence="2" id="KW-0732">Signal</keyword>
<name>A0A7S0LNZ6_9EUKA</name>
<accession>A0A7S0LNZ6</accession>
<evidence type="ECO:0000256" key="2">
    <source>
        <dbReference type="SAM" id="SignalP"/>
    </source>
</evidence>
<sequence>MIGFNLARLLGFVTLVCVSAWQPVPAALRSAAHTCSRTAVVDMKGRGSRGMPGKATGYRERDNEGMKKRMQKRDFDKKEWVQVVSSIDEEMGTEPGATKAVTAGITPRGQDFIWCLIRGNPAVPEGGDQVEEKVFAVDGSCRCCQFPMSAGKLGSEPDGSYSFECGLCGTKYSLDNGEVLEFLPKKNPAQWAAALPNESKGPQKTVVLPARVSKAGKVYLRLPDGTLLNPL</sequence>
<evidence type="ECO:0008006" key="4">
    <source>
        <dbReference type="Google" id="ProtNLM"/>
    </source>
</evidence>